<dbReference type="OrthoDB" id="10439652at2759"/>
<keyword evidence="2" id="KW-1185">Reference proteome</keyword>
<dbReference type="GeneID" id="26250543"/>
<organism evidence="1 2">
    <name type="scientific">Bipolaris victoriae (strain FI3)</name>
    <name type="common">Victoria blight of oats agent</name>
    <name type="synonym">Cochliobolus victoriae</name>
    <dbReference type="NCBI Taxonomy" id="930091"/>
    <lineage>
        <taxon>Eukaryota</taxon>
        <taxon>Fungi</taxon>
        <taxon>Dikarya</taxon>
        <taxon>Ascomycota</taxon>
        <taxon>Pezizomycotina</taxon>
        <taxon>Dothideomycetes</taxon>
        <taxon>Pleosporomycetidae</taxon>
        <taxon>Pleosporales</taxon>
        <taxon>Pleosporineae</taxon>
        <taxon>Pleosporaceae</taxon>
        <taxon>Bipolaris</taxon>
    </lineage>
</organism>
<gene>
    <name evidence="1" type="ORF">COCVIDRAFT_114404</name>
</gene>
<dbReference type="AlphaFoldDB" id="W7E2D4"/>
<dbReference type="Proteomes" id="UP000054337">
    <property type="component" value="Unassembled WGS sequence"/>
</dbReference>
<dbReference type="HOGENOM" id="CLU_1643408_0_0_1"/>
<dbReference type="PANTHER" id="PTHR28002">
    <property type="entry name" value="MIOREX COMPLEX COMPONENT 11"/>
    <property type="match status" value="1"/>
</dbReference>
<dbReference type="PANTHER" id="PTHR28002:SF1">
    <property type="entry name" value="MIOREX COMPLEX COMPONENT 11"/>
    <property type="match status" value="1"/>
</dbReference>
<dbReference type="EMBL" id="KI968855">
    <property type="protein sequence ID" value="EUN21269.1"/>
    <property type="molecule type" value="Genomic_DNA"/>
</dbReference>
<sequence>MCFDGNGDEYEYETRVEVRNGERHLVNTYYPRHGMSRRRKYGFGGSYYPSRYYARPPPGHYTNREYAYLDRYPNVPLPQDFVRDVYPRSYSVHGYGMGYRIGARAAMPRRYSMVGFFHFPLPLIALPSAFSSSHRCFSPLPLVCMRHYKLRPSSPGARLCS</sequence>
<reference evidence="1 2" key="1">
    <citation type="journal article" date="2013" name="PLoS Genet.">
        <title>Comparative genome structure, secondary metabolite, and effector coding capacity across Cochliobolus pathogens.</title>
        <authorList>
            <person name="Condon B.J."/>
            <person name="Leng Y."/>
            <person name="Wu D."/>
            <person name="Bushley K.E."/>
            <person name="Ohm R.A."/>
            <person name="Otillar R."/>
            <person name="Martin J."/>
            <person name="Schackwitz W."/>
            <person name="Grimwood J."/>
            <person name="MohdZainudin N."/>
            <person name="Xue C."/>
            <person name="Wang R."/>
            <person name="Manning V.A."/>
            <person name="Dhillon B."/>
            <person name="Tu Z.J."/>
            <person name="Steffenson B.J."/>
            <person name="Salamov A."/>
            <person name="Sun H."/>
            <person name="Lowry S."/>
            <person name="LaButti K."/>
            <person name="Han J."/>
            <person name="Copeland A."/>
            <person name="Lindquist E."/>
            <person name="Barry K."/>
            <person name="Schmutz J."/>
            <person name="Baker S.E."/>
            <person name="Ciuffetti L.M."/>
            <person name="Grigoriev I.V."/>
            <person name="Zhong S."/>
            <person name="Turgeon B.G."/>
        </authorList>
    </citation>
    <scope>NUCLEOTIDE SEQUENCE [LARGE SCALE GENOMIC DNA]</scope>
    <source>
        <strain evidence="1 2">FI3</strain>
    </source>
</reference>
<proteinExistence type="predicted"/>
<dbReference type="RefSeq" id="XP_014550846.1">
    <property type="nucleotide sequence ID" value="XM_014695360.1"/>
</dbReference>
<accession>W7E2D4</accession>
<dbReference type="InterPro" id="IPR018811">
    <property type="entry name" value="MRX11"/>
</dbReference>
<name>W7E2D4_BIPV3</name>
<protein>
    <submittedName>
        <fullName evidence="1">Uncharacterized protein</fullName>
    </submittedName>
</protein>
<evidence type="ECO:0000313" key="2">
    <source>
        <dbReference type="Proteomes" id="UP000054337"/>
    </source>
</evidence>
<evidence type="ECO:0000313" key="1">
    <source>
        <dbReference type="EMBL" id="EUN21269.1"/>
    </source>
</evidence>
<dbReference type="GO" id="GO:0005739">
    <property type="term" value="C:mitochondrion"/>
    <property type="evidence" value="ECO:0007669"/>
    <property type="project" value="TreeGrafter"/>
</dbReference>